<keyword evidence="2" id="KW-1185">Reference proteome</keyword>
<dbReference type="EMBL" id="JAUHLI010000018">
    <property type="protein sequence ID" value="MEE2002929.1"/>
    <property type="molecule type" value="Genomic_DNA"/>
</dbReference>
<gene>
    <name evidence="1" type="ORF">QWY20_15840</name>
</gene>
<evidence type="ECO:0000313" key="2">
    <source>
        <dbReference type="Proteomes" id="UP001336314"/>
    </source>
</evidence>
<evidence type="ECO:0000313" key="1">
    <source>
        <dbReference type="EMBL" id="MEE2002929.1"/>
    </source>
</evidence>
<name>A0ABU7J958_9GAMM</name>
<protein>
    <submittedName>
        <fullName evidence="1">Uncharacterized protein</fullName>
    </submittedName>
</protein>
<reference evidence="1 2" key="1">
    <citation type="submission" date="2023-07" db="EMBL/GenBank/DDBJ databases">
        <title>Alkalimonas sp., MEB108 novel, alkaliphilic bacterium isolated from Lonar Lake, India.</title>
        <authorList>
            <person name="Joshi A."/>
            <person name="Thite S."/>
        </authorList>
    </citation>
    <scope>NUCLEOTIDE SEQUENCE [LARGE SCALE GENOMIC DNA]</scope>
    <source>
        <strain evidence="1 2">MEB108</strain>
    </source>
</reference>
<comment type="caution">
    <text evidence="1">The sequence shown here is derived from an EMBL/GenBank/DDBJ whole genome shotgun (WGS) entry which is preliminary data.</text>
</comment>
<accession>A0ABU7J958</accession>
<dbReference type="RefSeq" id="WP_330129977.1">
    <property type="nucleotide sequence ID" value="NZ_JAUHLI010000018.1"/>
</dbReference>
<proteinExistence type="predicted"/>
<organism evidence="1 2">
    <name type="scientific">Alkalimonas cellulosilytica</name>
    <dbReference type="NCBI Taxonomy" id="3058395"/>
    <lineage>
        <taxon>Bacteria</taxon>
        <taxon>Pseudomonadati</taxon>
        <taxon>Pseudomonadota</taxon>
        <taxon>Gammaproteobacteria</taxon>
        <taxon>Alkalimonas</taxon>
    </lineage>
</organism>
<dbReference type="Proteomes" id="UP001336314">
    <property type="component" value="Unassembled WGS sequence"/>
</dbReference>
<sequence length="74" mass="8267">MQVNTVSMKLGVRIEKAEAKDNTIVMSGYAGTMPCETIVTAEEAASLFRMCFKPAILKLVIRAFFRRNKQPDKA</sequence>